<comment type="similarity">
    <text evidence="1">Belongs to the bactofilin family.</text>
</comment>
<name>A0A7G1HW86_9BACT</name>
<proteinExistence type="inferred from homology"/>
<organism evidence="2 3">
    <name type="scientific">Coprobacter secundus subsp. similis</name>
    <dbReference type="NCBI Taxonomy" id="2751153"/>
    <lineage>
        <taxon>Bacteria</taxon>
        <taxon>Pseudomonadati</taxon>
        <taxon>Bacteroidota</taxon>
        <taxon>Bacteroidia</taxon>
        <taxon>Bacteroidales</taxon>
        <taxon>Barnesiellaceae</taxon>
        <taxon>Coprobacter</taxon>
    </lineage>
</organism>
<evidence type="ECO:0000256" key="1">
    <source>
        <dbReference type="ARBA" id="ARBA00044755"/>
    </source>
</evidence>
<dbReference type="PANTHER" id="PTHR35024:SF4">
    <property type="entry name" value="POLYMER-FORMING CYTOSKELETAL PROTEIN"/>
    <property type="match status" value="1"/>
</dbReference>
<accession>A0A7G1HW86</accession>
<sequence>MARDILSPGLTHNSLTVDTTVIGNISASSDIRIDGILEGNLDCRGKVIIGEKGKVTGNINAVNAEIMGAVKGNIKVEEKLVLKSTSLLEGDIEVSTLAIEPKAQINGKCTMLQFSSEM</sequence>
<dbReference type="PANTHER" id="PTHR35024">
    <property type="entry name" value="HYPOTHETICAL CYTOSOLIC PROTEIN"/>
    <property type="match status" value="1"/>
</dbReference>
<dbReference type="RefSeq" id="WP_021931971.1">
    <property type="nucleotide sequence ID" value="NZ_AP023322.1"/>
</dbReference>
<dbReference type="Pfam" id="PF04519">
    <property type="entry name" value="Bactofilin"/>
    <property type="match status" value="1"/>
</dbReference>
<keyword evidence="3" id="KW-1185">Reference proteome</keyword>
<gene>
    <name evidence="2" type="ORF">Cop2CBH44_16560</name>
</gene>
<evidence type="ECO:0000313" key="2">
    <source>
        <dbReference type="EMBL" id="BCI63303.1"/>
    </source>
</evidence>
<dbReference type="KEGG" id="copr:Cop2CBH44_16560"/>
<dbReference type="InterPro" id="IPR007607">
    <property type="entry name" value="BacA/B"/>
</dbReference>
<dbReference type="AlphaFoldDB" id="A0A7G1HW86"/>
<reference evidence="3" key="1">
    <citation type="submission" date="2020-07" db="EMBL/GenBank/DDBJ databases">
        <title>Complete genome sequencing of Coprobacter sp. strain 2CBH44.</title>
        <authorList>
            <person name="Sakamoto M."/>
            <person name="Murakami T."/>
            <person name="Mori H."/>
        </authorList>
    </citation>
    <scope>NUCLEOTIDE SEQUENCE [LARGE SCALE GENOMIC DNA]</scope>
    <source>
        <strain evidence="3">2CBH44</strain>
    </source>
</reference>
<evidence type="ECO:0000313" key="3">
    <source>
        <dbReference type="Proteomes" id="UP000594042"/>
    </source>
</evidence>
<evidence type="ECO:0008006" key="4">
    <source>
        <dbReference type="Google" id="ProtNLM"/>
    </source>
</evidence>
<dbReference type="EMBL" id="AP023322">
    <property type="protein sequence ID" value="BCI63303.1"/>
    <property type="molecule type" value="Genomic_DNA"/>
</dbReference>
<dbReference type="Proteomes" id="UP000594042">
    <property type="component" value="Chromosome"/>
</dbReference>
<protein>
    <recommendedName>
        <fullName evidence="4">Polymer-forming cytoskeletal protein</fullName>
    </recommendedName>
</protein>